<protein>
    <submittedName>
        <fullName evidence="5">L-asparaginase</fullName>
        <ecNumber evidence="5">3.5.1.1</ecNumber>
    </submittedName>
</protein>
<dbReference type="PRINTS" id="PR00139">
    <property type="entry name" value="ASNGLNASE"/>
</dbReference>
<dbReference type="InterPro" id="IPR027474">
    <property type="entry name" value="L-asparaginase_N"/>
</dbReference>
<dbReference type="CDD" id="cd08964">
    <property type="entry name" value="L-asparaginase_II"/>
    <property type="match status" value="1"/>
</dbReference>
<comment type="caution">
    <text evidence="5">The sequence shown here is derived from an EMBL/GenBank/DDBJ whole genome shotgun (WGS) entry which is preliminary data.</text>
</comment>
<dbReference type="InterPro" id="IPR027475">
    <property type="entry name" value="Asparaginase/glutaminase_AS2"/>
</dbReference>
<evidence type="ECO:0000313" key="5">
    <source>
        <dbReference type="EMBL" id="OIQ71244.1"/>
    </source>
</evidence>
<dbReference type="PROSITE" id="PS00917">
    <property type="entry name" value="ASN_GLN_ASE_2"/>
    <property type="match status" value="1"/>
</dbReference>
<dbReference type="InterPro" id="IPR004550">
    <property type="entry name" value="AsnASE_II"/>
</dbReference>
<organism evidence="5">
    <name type="scientific">mine drainage metagenome</name>
    <dbReference type="NCBI Taxonomy" id="410659"/>
    <lineage>
        <taxon>unclassified sequences</taxon>
        <taxon>metagenomes</taxon>
        <taxon>ecological metagenomes</taxon>
    </lineage>
</organism>
<evidence type="ECO:0000259" key="3">
    <source>
        <dbReference type="Pfam" id="PF00710"/>
    </source>
</evidence>
<dbReference type="AlphaFoldDB" id="A0A1J5PUH5"/>
<proteinExistence type="inferred from homology"/>
<dbReference type="GO" id="GO:0004067">
    <property type="term" value="F:asparaginase activity"/>
    <property type="evidence" value="ECO:0007669"/>
    <property type="project" value="UniProtKB-EC"/>
</dbReference>
<sequence length="330" mass="35124">MNSENKLKKLVVLGTGGTIAGIAKRASDNIGYTAGQLGVAALLEMVPGMSDVLKGHTLHSEQVAQVDSKDMRFDIWLALAQRVVYFLQQPEVTAVVITHGTDTVEETAFFLQSVLPPALINSKPVVLACAMRPASALNPDGPQNLMDAATVALADQVCGVVVVCAGVAHAATDVQKAQTYRLDAFTSGDAGPLCYVEEGQIRQLKNWPQMRSEYAKVTIENIAKLSSWPRVEIVMSYAGCSAEVVDALLLAQSHGTPLRGLVVAATGSGTIHQALEVALRRAVQNGVKVVRSSRCIFGKVFSAGPAEFAHFNGLSPVKTRIALMLELMQS</sequence>
<dbReference type="PROSITE" id="PS51732">
    <property type="entry name" value="ASN_GLN_ASE_3"/>
    <property type="match status" value="1"/>
</dbReference>
<dbReference type="PIRSF" id="PIRSF001220">
    <property type="entry name" value="L-ASNase_gatD"/>
    <property type="match status" value="1"/>
</dbReference>
<evidence type="ECO:0000256" key="2">
    <source>
        <dbReference type="ARBA" id="ARBA00022801"/>
    </source>
</evidence>
<dbReference type="PIRSF" id="PIRSF500176">
    <property type="entry name" value="L_ASNase"/>
    <property type="match status" value="1"/>
</dbReference>
<dbReference type="PANTHER" id="PTHR11707">
    <property type="entry name" value="L-ASPARAGINASE"/>
    <property type="match status" value="1"/>
</dbReference>
<dbReference type="Pfam" id="PF00710">
    <property type="entry name" value="Asparaginase"/>
    <property type="match status" value="1"/>
</dbReference>
<dbReference type="InterPro" id="IPR006034">
    <property type="entry name" value="Asparaginase/glutaminase-like"/>
</dbReference>
<keyword evidence="2 5" id="KW-0378">Hydrolase</keyword>
<dbReference type="InterPro" id="IPR027473">
    <property type="entry name" value="L-asparaginase_C"/>
</dbReference>
<dbReference type="InterPro" id="IPR036152">
    <property type="entry name" value="Asp/glu_Ase-like_sf"/>
</dbReference>
<reference evidence="5" key="1">
    <citation type="submission" date="2016-10" db="EMBL/GenBank/DDBJ databases">
        <title>Sequence of Gallionella enrichment culture.</title>
        <authorList>
            <person name="Poehlein A."/>
            <person name="Muehling M."/>
            <person name="Daniel R."/>
        </authorList>
    </citation>
    <scope>NUCLEOTIDE SEQUENCE</scope>
</reference>
<dbReference type="InterPro" id="IPR037152">
    <property type="entry name" value="L-asparaginase_N_sf"/>
</dbReference>
<gene>
    <name evidence="5" type="primary">ansA_3</name>
    <name evidence="5" type="ORF">GALL_471420</name>
</gene>
<comment type="similarity">
    <text evidence="1">Belongs to the asparaginase 1 family.</text>
</comment>
<dbReference type="Gene3D" id="3.40.50.1170">
    <property type="entry name" value="L-asparaginase, N-terminal domain"/>
    <property type="match status" value="1"/>
</dbReference>
<dbReference type="EMBL" id="MLJW01003817">
    <property type="protein sequence ID" value="OIQ71244.1"/>
    <property type="molecule type" value="Genomic_DNA"/>
</dbReference>
<dbReference type="Gene3D" id="3.40.50.40">
    <property type="match status" value="1"/>
</dbReference>
<evidence type="ECO:0000256" key="1">
    <source>
        <dbReference type="ARBA" id="ARBA00010518"/>
    </source>
</evidence>
<dbReference type="PROSITE" id="PS00144">
    <property type="entry name" value="ASN_GLN_ASE_1"/>
    <property type="match status" value="1"/>
</dbReference>
<name>A0A1J5PUH5_9ZZZZ</name>
<dbReference type="FunFam" id="3.40.50.1170:FF:000001">
    <property type="entry name" value="L-asparaginase 2"/>
    <property type="match status" value="1"/>
</dbReference>
<feature type="domain" description="Asparaginase/glutaminase C-terminal" evidence="4">
    <location>
        <begin position="230"/>
        <end position="328"/>
    </location>
</feature>
<dbReference type="Pfam" id="PF17763">
    <property type="entry name" value="Asparaginase_C"/>
    <property type="match status" value="1"/>
</dbReference>
<dbReference type="InterPro" id="IPR040919">
    <property type="entry name" value="Asparaginase_C"/>
</dbReference>
<dbReference type="PANTHER" id="PTHR11707:SF28">
    <property type="entry name" value="60 KDA LYSOPHOSPHOLIPASE"/>
    <property type="match status" value="1"/>
</dbReference>
<dbReference type="EC" id="3.5.1.1" evidence="5"/>
<accession>A0A1J5PUH5</accession>
<dbReference type="SUPFAM" id="SSF53774">
    <property type="entry name" value="Glutaminase/Asparaginase"/>
    <property type="match status" value="1"/>
</dbReference>
<dbReference type="SMART" id="SM00870">
    <property type="entry name" value="Asparaginase"/>
    <property type="match status" value="1"/>
</dbReference>
<dbReference type="GO" id="GO:0006528">
    <property type="term" value="P:asparagine metabolic process"/>
    <property type="evidence" value="ECO:0007669"/>
    <property type="project" value="InterPro"/>
</dbReference>
<evidence type="ECO:0000259" key="4">
    <source>
        <dbReference type="Pfam" id="PF17763"/>
    </source>
</evidence>
<feature type="domain" description="L-asparaginase N-terminal" evidence="3">
    <location>
        <begin position="9"/>
        <end position="206"/>
    </location>
</feature>
<dbReference type="InterPro" id="IPR020827">
    <property type="entry name" value="Asparaginase/glutaminase_AS1"/>
</dbReference>